<keyword evidence="11" id="KW-1185">Reference proteome</keyword>
<feature type="domain" description="Isopropylmalate dehydrogenase-like" evidence="9">
    <location>
        <begin position="13"/>
        <end position="286"/>
    </location>
</feature>
<dbReference type="Gene3D" id="3.40.718.10">
    <property type="entry name" value="Isopropylmalate Dehydrogenase"/>
    <property type="match status" value="2"/>
</dbReference>
<keyword evidence="7" id="KW-0520">NAD</keyword>
<gene>
    <name evidence="10" type="ORF">PPNO1_LOCUS2500</name>
</gene>
<dbReference type="InterPro" id="IPR024084">
    <property type="entry name" value="IsoPropMal-DH-like_dom"/>
</dbReference>
<sequence>MSPSVLKTRKAYSIASIPADGIGIEVVEAGIEVLTVLADCLQSFDLNFTHYDWSSDRYKKTGKYIPAGGLEELKKHDAILFGAVGSPDVPDHISLWELRLAICQPFQQYANVRPTRILPGTQSPFVTSNAQRNGMVLWDEVAAEVAKEFPDVTVDKMLVDAMTTRMVLKPESLDTIVATNLHADILSDLAAALAGSIGIAPTSNLDPTRENPSMFEPIHGSAFDITGKGIANPVATFWTAAEMLTWLGEEEASTKLMQAVEAVCVSGITTVDLGGRATTKEVTAAVVADIKQRFGKVAKVHTV</sequence>
<keyword evidence="6" id="KW-0560">Oxidoreductase</keyword>
<dbReference type="PROSITE" id="PS00470">
    <property type="entry name" value="IDH_IMDH"/>
    <property type="match status" value="1"/>
</dbReference>
<dbReference type="InterPro" id="IPR019818">
    <property type="entry name" value="IsoCit/isopropylmalate_DH_CS"/>
</dbReference>
<evidence type="ECO:0000313" key="11">
    <source>
        <dbReference type="Proteomes" id="UP000838763"/>
    </source>
</evidence>
<dbReference type="OrthoDB" id="310895at2759"/>
<keyword evidence="5" id="KW-0460">Magnesium</keyword>
<evidence type="ECO:0000256" key="8">
    <source>
        <dbReference type="ARBA" id="ARBA00023211"/>
    </source>
</evidence>
<comment type="cofactor">
    <cofactor evidence="1">
        <name>Mn(2+)</name>
        <dbReference type="ChEBI" id="CHEBI:29035"/>
    </cofactor>
</comment>
<dbReference type="Pfam" id="PF00180">
    <property type="entry name" value="Iso_dh"/>
    <property type="match status" value="2"/>
</dbReference>
<proteinExistence type="inferred from homology"/>
<evidence type="ECO:0000256" key="2">
    <source>
        <dbReference type="ARBA" id="ARBA00001946"/>
    </source>
</evidence>
<accession>A0A9P1GZM4</accession>
<dbReference type="InterPro" id="IPR050501">
    <property type="entry name" value="ICDH/IPMDH"/>
</dbReference>
<keyword evidence="4" id="KW-0479">Metal-binding</keyword>
<dbReference type="GO" id="GO:0051287">
    <property type="term" value="F:NAD binding"/>
    <property type="evidence" value="ECO:0007669"/>
    <property type="project" value="InterPro"/>
</dbReference>
<evidence type="ECO:0000256" key="1">
    <source>
        <dbReference type="ARBA" id="ARBA00001936"/>
    </source>
</evidence>
<comment type="caution">
    <text evidence="10">The sequence shown here is derived from an EMBL/GenBank/DDBJ whole genome shotgun (WGS) entry which is preliminary data.</text>
</comment>
<evidence type="ECO:0000256" key="4">
    <source>
        <dbReference type="ARBA" id="ARBA00022723"/>
    </source>
</evidence>
<dbReference type="GO" id="GO:0016616">
    <property type="term" value="F:oxidoreductase activity, acting on the CH-OH group of donors, NAD or NADP as acceptor"/>
    <property type="evidence" value="ECO:0007669"/>
    <property type="project" value="InterPro"/>
</dbReference>
<dbReference type="PANTHER" id="PTHR43275">
    <property type="entry name" value="D-MALATE DEHYDROGENASE [DECARBOXYLATING]"/>
    <property type="match status" value="1"/>
</dbReference>
<evidence type="ECO:0000256" key="3">
    <source>
        <dbReference type="ARBA" id="ARBA00007769"/>
    </source>
</evidence>
<protein>
    <recommendedName>
        <fullName evidence="9">Isopropylmalate dehydrogenase-like domain-containing protein</fullName>
    </recommendedName>
</protein>
<dbReference type="AlphaFoldDB" id="A0A9P1GZM4"/>
<dbReference type="SUPFAM" id="SSF53659">
    <property type="entry name" value="Isocitrate/Isopropylmalate dehydrogenase-like"/>
    <property type="match status" value="1"/>
</dbReference>
<comment type="similarity">
    <text evidence="3">Belongs to the isocitrate and isopropylmalate dehydrogenases family.</text>
</comment>
<dbReference type="PANTHER" id="PTHR43275:SF1">
    <property type="entry name" value="D-MALATE DEHYDROGENASE [DECARBOXYLATING]"/>
    <property type="match status" value="1"/>
</dbReference>
<dbReference type="EMBL" id="CALLCH030000006">
    <property type="protein sequence ID" value="CAI4212752.1"/>
    <property type="molecule type" value="Genomic_DNA"/>
</dbReference>
<dbReference type="GO" id="GO:0000287">
    <property type="term" value="F:magnesium ion binding"/>
    <property type="evidence" value="ECO:0007669"/>
    <property type="project" value="InterPro"/>
</dbReference>
<evidence type="ECO:0000259" key="9">
    <source>
        <dbReference type="SMART" id="SM01329"/>
    </source>
</evidence>
<dbReference type="Proteomes" id="UP000838763">
    <property type="component" value="Unassembled WGS sequence"/>
</dbReference>
<reference evidence="10" key="1">
    <citation type="submission" date="2022-11" db="EMBL/GenBank/DDBJ databases">
        <authorList>
            <person name="Scott C."/>
            <person name="Bruce N."/>
        </authorList>
    </citation>
    <scope>NUCLEOTIDE SEQUENCE</scope>
</reference>
<evidence type="ECO:0000256" key="7">
    <source>
        <dbReference type="ARBA" id="ARBA00023027"/>
    </source>
</evidence>
<evidence type="ECO:0000256" key="5">
    <source>
        <dbReference type="ARBA" id="ARBA00022842"/>
    </source>
</evidence>
<keyword evidence="8" id="KW-0464">Manganese</keyword>
<evidence type="ECO:0000256" key="6">
    <source>
        <dbReference type="ARBA" id="ARBA00023002"/>
    </source>
</evidence>
<name>A0A9P1GZM4_9PEZI</name>
<comment type="cofactor">
    <cofactor evidence="2">
        <name>Mg(2+)</name>
        <dbReference type="ChEBI" id="CHEBI:18420"/>
    </cofactor>
</comment>
<organism evidence="10 11">
    <name type="scientific">Parascedosporium putredinis</name>
    <dbReference type="NCBI Taxonomy" id="1442378"/>
    <lineage>
        <taxon>Eukaryota</taxon>
        <taxon>Fungi</taxon>
        <taxon>Dikarya</taxon>
        <taxon>Ascomycota</taxon>
        <taxon>Pezizomycotina</taxon>
        <taxon>Sordariomycetes</taxon>
        <taxon>Hypocreomycetidae</taxon>
        <taxon>Microascales</taxon>
        <taxon>Microascaceae</taxon>
        <taxon>Parascedosporium</taxon>
    </lineage>
</organism>
<dbReference type="SMART" id="SM01329">
    <property type="entry name" value="Iso_dh"/>
    <property type="match status" value="1"/>
</dbReference>
<evidence type="ECO:0000313" key="10">
    <source>
        <dbReference type="EMBL" id="CAI4212752.1"/>
    </source>
</evidence>